<dbReference type="Proteomes" id="UP001256673">
    <property type="component" value="Unassembled WGS sequence"/>
</dbReference>
<protein>
    <recommendedName>
        <fullName evidence="3">ESX-1 secretion-associated protein</fullName>
    </recommendedName>
</protein>
<accession>A0ABU3RXT4</accession>
<evidence type="ECO:0000313" key="1">
    <source>
        <dbReference type="EMBL" id="MDU0327691.1"/>
    </source>
</evidence>
<dbReference type="EMBL" id="JAWDIU010000004">
    <property type="protein sequence ID" value="MDU0327691.1"/>
    <property type="molecule type" value="Genomic_DNA"/>
</dbReference>
<reference evidence="1 2" key="1">
    <citation type="submission" date="2023-09" db="EMBL/GenBank/DDBJ databases">
        <title>Microbacterium fusihabitans sp. nov., Microbacterium phycihabitans sp. nov., and Microbacterium cervinum sp. nov., isolated from dried seaweeds of beach.</title>
        <authorList>
            <person name="Lee S.D."/>
        </authorList>
    </citation>
    <scope>NUCLEOTIDE SEQUENCE [LARGE SCALE GENOMIC DNA]</scope>
    <source>
        <strain evidence="1 2">KSW2-21</strain>
    </source>
</reference>
<dbReference type="RefSeq" id="WP_144832997.1">
    <property type="nucleotide sequence ID" value="NZ_JAWDIU010000004.1"/>
</dbReference>
<comment type="caution">
    <text evidence="1">The sequence shown here is derived from an EMBL/GenBank/DDBJ whole genome shotgun (WGS) entry which is preliminary data.</text>
</comment>
<proteinExistence type="predicted"/>
<name>A0ABU3RXT4_9MICO</name>
<keyword evidence="2" id="KW-1185">Reference proteome</keyword>
<evidence type="ECO:0008006" key="3">
    <source>
        <dbReference type="Google" id="ProtNLM"/>
    </source>
</evidence>
<evidence type="ECO:0000313" key="2">
    <source>
        <dbReference type="Proteomes" id="UP001256673"/>
    </source>
</evidence>
<gene>
    <name evidence="1" type="ORF">RWH43_13075</name>
</gene>
<organism evidence="1 2">
    <name type="scientific">Microbacterium algihabitans</name>
    <dbReference type="NCBI Taxonomy" id="3075992"/>
    <lineage>
        <taxon>Bacteria</taxon>
        <taxon>Bacillati</taxon>
        <taxon>Actinomycetota</taxon>
        <taxon>Actinomycetes</taxon>
        <taxon>Micrococcales</taxon>
        <taxon>Microbacteriaceae</taxon>
        <taxon>Microbacterium</taxon>
    </lineage>
</organism>
<sequence length="101" mass="9989">MTDLDVQADALHAHASALHGSAERFDAAAVAALQAVSLSPEAFGLLCSFLVPVVGTQQATTVAGLGALKLALSAEATAVSAAGSAYALLDDVLASEIAKVI</sequence>